<dbReference type="PATRIC" id="fig|1125411.7.peg.520"/>
<dbReference type="AlphaFoldDB" id="A0A0M4L3N3"/>
<dbReference type="Pfam" id="PF21082">
    <property type="entry name" value="MS_channel_3rd"/>
    <property type="match status" value="1"/>
</dbReference>
<comment type="similarity">
    <text evidence="2">Belongs to the MscS (TC 1.A.23) family.</text>
</comment>
<gene>
    <name evidence="10" type="ORF">W908_02650</name>
</gene>
<evidence type="ECO:0000256" key="3">
    <source>
        <dbReference type="ARBA" id="ARBA00022475"/>
    </source>
</evidence>
<feature type="transmembrane region" description="Helical" evidence="7">
    <location>
        <begin position="149"/>
        <end position="168"/>
    </location>
</feature>
<dbReference type="GO" id="GO:0005886">
    <property type="term" value="C:plasma membrane"/>
    <property type="evidence" value="ECO:0007669"/>
    <property type="project" value="UniProtKB-SubCell"/>
</dbReference>
<dbReference type="KEGG" id="tsn:W908_02650"/>
<dbReference type="Gene3D" id="1.10.287.1260">
    <property type="match status" value="1"/>
</dbReference>
<name>A0A0M4L3N3_9GAMM</name>
<feature type="transmembrane region" description="Helical" evidence="7">
    <location>
        <begin position="84"/>
        <end position="104"/>
    </location>
</feature>
<reference evidence="10 11" key="1">
    <citation type="journal article" date="2015" name="Genome Announc.">
        <title>Genome Sequence of 'Candidatus Thioglobus singularis' Strain PS1, a Mixotroph from the SUP05 Clade of Marine Gammaproteobacteria.</title>
        <authorList>
            <person name="Marshall K.T."/>
            <person name="Morris R.M."/>
        </authorList>
    </citation>
    <scope>NUCLEOTIDE SEQUENCE [LARGE SCALE GENOMIC DNA]</scope>
    <source>
        <strain evidence="10 11">PS1</strain>
    </source>
</reference>
<keyword evidence="5 7" id="KW-1133">Transmembrane helix</keyword>
<evidence type="ECO:0000256" key="6">
    <source>
        <dbReference type="ARBA" id="ARBA00023136"/>
    </source>
</evidence>
<feature type="domain" description="Mechanosensitive ion channel MscS C-terminal" evidence="9">
    <location>
        <begin position="248"/>
        <end position="332"/>
    </location>
</feature>
<evidence type="ECO:0000256" key="5">
    <source>
        <dbReference type="ARBA" id="ARBA00022989"/>
    </source>
</evidence>
<keyword evidence="6 7" id="KW-0472">Membrane</keyword>
<dbReference type="InterPro" id="IPR011066">
    <property type="entry name" value="MscS_channel_C_sf"/>
</dbReference>
<keyword evidence="3" id="KW-1003">Cell membrane</keyword>
<evidence type="ECO:0000313" key="10">
    <source>
        <dbReference type="EMBL" id="ALE01596.1"/>
    </source>
</evidence>
<accession>A0A0M4L3N3</accession>
<dbReference type="Gene3D" id="3.30.70.100">
    <property type="match status" value="1"/>
</dbReference>
<dbReference type="EMBL" id="CP006911">
    <property type="protein sequence ID" value="ALE01596.1"/>
    <property type="molecule type" value="Genomic_DNA"/>
</dbReference>
<feature type="domain" description="Mechanosensitive ion channel MscS" evidence="8">
    <location>
        <begin position="170"/>
        <end position="234"/>
    </location>
</feature>
<evidence type="ECO:0000256" key="2">
    <source>
        <dbReference type="ARBA" id="ARBA00008017"/>
    </source>
</evidence>
<evidence type="ECO:0000256" key="7">
    <source>
        <dbReference type="SAM" id="Phobius"/>
    </source>
</evidence>
<feature type="transmembrane region" description="Helical" evidence="7">
    <location>
        <begin position="12"/>
        <end position="28"/>
    </location>
</feature>
<dbReference type="Gene3D" id="2.30.30.60">
    <property type="match status" value="1"/>
</dbReference>
<dbReference type="InterPro" id="IPR011014">
    <property type="entry name" value="MscS_channel_TM-2"/>
</dbReference>
<evidence type="ECO:0000313" key="11">
    <source>
        <dbReference type="Proteomes" id="UP000068905"/>
    </source>
</evidence>
<dbReference type="Proteomes" id="UP000068905">
    <property type="component" value="Chromosome"/>
</dbReference>
<dbReference type="InterPro" id="IPR006685">
    <property type="entry name" value="MscS_channel_2nd"/>
</dbReference>
<dbReference type="SUPFAM" id="SSF50182">
    <property type="entry name" value="Sm-like ribonucleoproteins"/>
    <property type="match status" value="1"/>
</dbReference>
<comment type="subcellular location">
    <subcellularLocation>
        <location evidence="1">Cell membrane</location>
        <topology evidence="1">Multi-pass membrane protein</topology>
    </subcellularLocation>
</comment>
<feature type="transmembrane region" description="Helical" evidence="7">
    <location>
        <begin position="125"/>
        <end position="143"/>
    </location>
</feature>
<protein>
    <submittedName>
        <fullName evidence="10">Small mechanosensitive ion channel protein MscS</fullName>
    </submittedName>
</protein>
<dbReference type="PANTHER" id="PTHR30566">
    <property type="entry name" value="YNAI-RELATED MECHANOSENSITIVE ION CHANNEL"/>
    <property type="match status" value="1"/>
</dbReference>
<proteinExistence type="inferred from homology"/>
<keyword evidence="4 7" id="KW-0812">Transmembrane</keyword>
<evidence type="ECO:0000256" key="4">
    <source>
        <dbReference type="ARBA" id="ARBA00022692"/>
    </source>
</evidence>
<evidence type="ECO:0000259" key="9">
    <source>
        <dbReference type="Pfam" id="PF21082"/>
    </source>
</evidence>
<dbReference type="PANTHER" id="PTHR30566:SF5">
    <property type="entry name" value="MECHANOSENSITIVE ION CHANNEL PROTEIN 1, MITOCHONDRIAL-RELATED"/>
    <property type="match status" value="1"/>
</dbReference>
<dbReference type="STRING" id="1125411.W908_02650"/>
<keyword evidence="11" id="KW-1185">Reference proteome</keyword>
<dbReference type="Pfam" id="PF00924">
    <property type="entry name" value="MS_channel_2nd"/>
    <property type="match status" value="1"/>
</dbReference>
<dbReference type="InterPro" id="IPR049278">
    <property type="entry name" value="MS_channel_C"/>
</dbReference>
<dbReference type="InterPro" id="IPR023408">
    <property type="entry name" value="MscS_beta-dom_sf"/>
</dbReference>
<sequence length="344" mass="38249">MNDFIQNISPIQTIAVLLVITIITHVVLGSILKQITKHSGSTKTQIDDYLIGAISAPLKLLIWYGWLYFSLKELTSEIQSLNDIVGYIAIAPVFILTWGILRLISSVENYLLESEGSVDKDSIRLFTRLVKILFVFAIILGVAQFYGYAVSSILTLGGVGGIVVGFAAKDMLANVFGGLMIQMDKPFSTGDWIRTTDKSIEGVVEKIGWRMTRIRTFTKNPVYVPNSIFATIPIETPSRMTNRQIHEVIGIRYDDIAQMESIIKKVEELLTNSANIDNDLPCRVNFDLFNASSLDFVIWASSSLTDAGEFKKFKGKLLLDIAHIIADHGAEIAYPTQTLHIQKA</sequence>
<dbReference type="OrthoDB" id="9775207at2"/>
<dbReference type="GO" id="GO:0008381">
    <property type="term" value="F:mechanosensitive monoatomic ion channel activity"/>
    <property type="evidence" value="ECO:0007669"/>
    <property type="project" value="UniProtKB-ARBA"/>
</dbReference>
<dbReference type="SUPFAM" id="SSF82689">
    <property type="entry name" value="Mechanosensitive channel protein MscS (YggB), C-terminal domain"/>
    <property type="match status" value="1"/>
</dbReference>
<dbReference type="InterPro" id="IPR010920">
    <property type="entry name" value="LSM_dom_sf"/>
</dbReference>
<evidence type="ECO:0000256" key="1">
    <source>
        <dbReference type="ARBA" id="ARBA00004651"/>
    </source>
</evidence>
<dbReference type="RefSeq" id="WP_053819809.1">
    <property type="nucleotide sequence ID" value="NZ_CP006911.1"/>
</dbReference>
<feature type="transmembrane region" description="Helical" evidence="7">
    <location>
        <begin position="49"/>
        <end position="69"/>
    </location>
</feature>
<dbReference type="SUPFAM" id="SSF82861">
    <property type="entry name" value="Mechanosensitive channel protein MscS (YggB), transmembrane region"/>
    <property type="match status" value="1"/>
</dbReference>
<evidence type="ECO:0000259" key="8">
    <source>
        <dbReference type="Pfam" id="PF00924"/>
    </source>
</evidence>
<organism evidence="10 11">
    <name type="scientific">Candidatus Pseudothioglobus singularis PS1</name>
    <dbReference type="NCBI Taxonomy" id="1125411"/>
    <lineage>
        <taxon>Bacteria</taxon>
        <taxon>Pseudomonadati</taxon>
        <taxon>Pseudomonadota</taxon>
        <taxon>Gammaproteobacteria</taxon>
        <taxon>Candidatus Pseudothioglobaceae</taxon>
        <taxon>Candidatus Pseudothioglobus</taxon>
    </lineage>
</organism>